<protein>
    <submittedName>
        <fullName evidence="2">ATP synthase protein I</fullName>
    </submittedName>
</protein>
<name>D5BSU6_PUNMI</name>
<keyword evidence="1" id="KW-0472">Membrane</keyword>
<reference evidence="2 3" key="1">
    <citation type="journal article" date="2010" name="J. Bacteriol.">
        <title>Complete genome sequence of "Candidatus Puniceispirillum marinum" IMCC1322, a representative of the SAR116 clade in the Alphaproteobacteria.</title>
        <authorList>
            <person name="Oh H.M."/>
            <person name="Kwon K.K."/>
            <person name="Kang I."/>
            <person name="Kang S.G."/>
            <person name="Lee J.H."/>
            <person name="Kim S.J."/>
            <person name="Cho J.C."/>
        </authorList>
    </citation>
    <scope>NUCLEOTIDE SEQUENCE [LARGE SCALE GENOMIC DNA]</scope>
    <source>
        <strain evidence="2 3">IMCC1322</strain>
    </source>
</reference>
<gene>
    <name evidence="2" type="ordered locus">SAR116_1100</name>
</gene>
<organism evidence="2 3">
    <name type="scientific">Puniceispirillum marinum (strain IMCC1322)</name>
    <dbReference type="NCBI Taxonomy" id="488538"/>
    <lineage>
        <taxon>Bacteria</taxon>
        <taxon>Pseudomonadati</taxon>
        <taxon>Pseudomonadota</taxon>
        <taxon>Alphaproteobacteria</taxon>
        <taxon>Candidatus Puniceispirillales</taxon>
        <taxon>Candidatus Puniceispirillaceae</taxon>
        <taxon>Candidatus Puniceispirillum</taxon>
    </lineage>
</organism>
<evidence type="ECO:0000313" key="2">
    <source>
        <dbReference type="EMBL" id="ADE39343.1"/>
    </source>
</evidence>
<dbReference type="KEGG" id="apb:SAR116_1100"/>
<dbReference type="eggNOG" id="COG5336">
    <property type="taxonomic scope" value="Bacteria"/>
</dbReference>
<keyword evidence="1" id="KW-0812">Transmembrane</keyword>
<accession>D5BSU6</accession>
<sequence length="124" mass="13758">MSVDDNEGGDKRLKDIERRINAMQQETQKGDQPSRSALPKGMGAIMGRVATELVAGVIVGAFIGWALDKWLDTSPLFLLVLFFLGAIAGMLNVWRIFTGRGLAAGYFDEHKQTSDTDKERERNE</sequence>
<proteinExistence type="predicted"/>
<dbReference type="Pfam" id="PF09527">
    <property type="entry name" value="ATPase_gene1"/>
    <property type="match status" value="1"/>
</dbReference>
<feature type="transmembrane region" description="Helical" evidence="1">
    <location>
        <begin position="45"/>
        <end position="67"/>
    </location>
</feature>
<dbReference type="RefSeq" id="WP_013045972.1">
    <property type="nucleotide sequence ID" value="NC_014010.1"/>
</dbReference>
<dbReference type="EMBL" id="CP001751">
    <property type="protein sequence ID" value="ADE39343.1"/>
    <property type="molecule type" value="Genomic_DNA"/>
</dbReference>
<dbReference type="STRING" id="488538.SAR116_1100"/>
<dbReference type="InterPro" id="IPR032820">
    <property type="entry name" value="ATPase_put"/>
</dbReference>
<keyword evidence="1" id="KW-1133">Transmembrane helix</keyword>
<evidence type="ECO:0000256" key="1">
    <source>
        <dbReference type="SAM" id="Phobius"/>
    </source>
</evidence>
<dbReference type="Proteomes" id="UP000007460">
    <property type="component" value="Chromosome"/>
</dbReference>
<feature type="transmembrane region" description="Helical" evidence="1">
    <location>
        <begin position="73"/>
        <end position="94"/>
    </location>
</feature>
<dbReference type="HOGENOM" id="CLU_137927_0_2_5"/>
<keyword evidence="3" id="KW-1185">Reference proteome</keyword>
<dbReference type="AlphaFoldDB" id="D5BSU6"/>
<evidence type="ECO:0000313" key="3">
    <source>
        <dbReference type="Proteomes" id="UP000007460"/>
    </source>
</evidence>